<evidence type="ECO:0000259" key="1">
    <source>
        <dbReference type="SMART" id="SM00507"/>
    </source>
</evidence>
<keyword evidence="2" id="KW-0255">Endonuclease</keyword>
<gene>
    <name evidence="2" type="ORF">H7965_04710</name>
</gene>
<protein>
    <submittedName>
        <fullName evidence="2">HNH endonuclease</fullName>
    </submittedName>
</protein>
<comment type="caution">
    <text evidence="2">The sequence shown here is derived from an EMBL/GenBank/DDBJ whole genome shotgun (WGS) entry which is preliminary data.</text>
</comment>
<dbReference type="CDD" id="cd00085">
    <property type="entry name" value="HNHc"/>
    <property type="match status" value="1"/>
</dbReference>
<keyword evidence="2" id="KW-0378">Hydrolase</keyword>
<dbReference type="Pfam" id="PF13391">
    <property type="entry name" value="HNH_2"/>
    <property type="match status" value="1"/>
</dbReference>
<dbReference type="GO" id="GO:0004519">
    <property type="term" value="F:endonuclease activity"/>
    <property type="evidence" value="ECO:0007669"/>
    <property type="project" value="UniProtKB-KW"/>
</dbReference>
<proteinExistence type="predicted"/>
<name>A0A9X0UC03_9PROT</name>
<sequence>MAIYYQHIGRELWRRDGPRSIGTADGGLKRFSLSDILPFLGPVDPVEQAVMREKIGEFAPTGFQVWGIPSGAERVLQQMGTGDSLMLLESEDFRYVGQVIHRASVPCWDLSNHIWGEQRFPLIVLLQGQMIAYPWSAFVEHFSFDANYHMRGNTMRLSAERVAASPSVNEETFLASVMTQVATYPVDLQTDFSAFSEGLKAHLRLVRDRGQQQVFRRQVMEKQGARCAVCDLSILPVLEAAHVVPKEANGSDDARNGLALCVLHHRMFDGVLFAIEPETRTLRTRDGYSLADLRISKPDIRHLPSGPHVDSLRWRWTNMPLPTADELPRAE</sequence>
<keyword evidence="2" id="KW-0540">Nuclease</keyword>
<feature type="domain" description="HNH nuclease" evidence="1">
    <location>
        <begin position="214"/>
        <end position="266"/>
    </location>
</feature>
<dbReference type="AlphaFoldDB" id="A0A9X0UC03"/>
<evidence type="ECO:0000313" key="3">
    <source>
        <dbReference type="Proteomes" id="UP000600101"/>
    </source>
</evidence>
<dbReference type="Gene3D" id="1.10.30.50">
    <property type="match status" value="1"/>
</dbReference>
<evidence type="ECO:0000313" key="2">
    <source>
        <dbReference type="EMBL" id="MBC4014619.1"/>
    </source>
</evidence>
<organism evidence="2 3">
    <name type="scientific">Siccirubricoccus deserti</name>
    <dbReference type="NCBI Taxonomy" id="2013562"/>
    <lineage>
        <taxon>Bacteria</taxon>
        <taxon>Pseudomonadati</taxon>
        <taxon>Pseudomonadota</taxon>
        <taxon>Alphaproteobacteria</taxon>
        <taxon>Acetobacterales</taxon>
        <taxon>Roseomonadaceae</taxon>
        <taxon>Siccirubricoccus</taxon>
    </lineage>
</organism>
<dbReference type="EMBL" id="JACOMF010000003">
    <property type="protein sequence ID" value="MBC4014619.1"/>
    <property type="molecule type" value="Genomic_DNA"/>
</dbReference>
<keyword evidence="3" id="KW-1185">Reference proteome</keyword>
<dbReference type="RefSeq" id="WP_186769374.1">
    <property type="nucleotide sequence ID" value="NZ_JACOMF010000003.1"/>
</dbReference>
<dbReference type="InterPro" id="IPR003615">
    <property type="entry name" value="HNH_nuc"/>
</dbReference>
<dbReference type="Proteomes" id="UP000600101">
    <property type="component" value="Unassembled WGS sequence"/>
</dbReference>
<dbReference type="SMART" id="SM00507">
    <property type="entry name" value="HNHc"/>
    <property type="match status" value="1"/>
</dbReference>
<accession>A0A9X0UC03</accession>
<reference evidence="2" key="1">
    <citation type="submission" date="2020-08" db="EMBL/GenBank/DDBJ databases">
        <authorList>
            <person name="Hu Y."/>
            <person name="Nguyen S.V."/>
            <person name="Li F."/>
            <person name="Fanning S."/>
        </authorList>
    </citation>
    <scope>NUCLEOTIDE SEQUENCE</scope>
    <source>
        <strain evidence="2">SYSU D8009</strain>
    </source>
</reference>